<accession>A0A9J6GYK5</accession>
<evidence type="ECO:0000256" key="4">
    <source>
        <dbReference type="ARBA" id="ARBA00022989"/>
    </source>
</evidence>
<dbReference type="AlphaFoldDB" id="A0A9J6GYK5"/>
<evidence type="ECO:0000313" key="9">
    <source>
        <dbReference type="Proteomes" id="UP000821853"/>
    </source>
</evidence>
<evidence type="ECO:0000256" key="6">
    <source>
        <dbReference type="SAM" id="MobiDB-lite"/>
    </source>
</evidence>
<dbReference type="PANTHER" id="PTHR14409">
    <property type="entry name" value="MANNOSIDASE, BETA A, LYSOSOMAL-LIKE, MANBAL PROTEIN"/>
    <property type="match status" value="1"/>
</dbReference>
<evidence type="ECO:0000256" key="3">
    <source>
        <dbReference type="ARBA" id="ARBA00022692"/>
    </source>
</evidence>
<name>A0A9J6GYK5_HAELO</name>
<dbReference type="Pfam" id="PF06783">
    <property type="entry name" value="UPF0239"/>
    <property type="match status" value="1"/>
</dbReference>
<feature type="transmembrane region" description="Helical" evidence="7">
    <location>
        <begin position="12"/>
        <end position="30"/>
    </location>
</feature>
<evidence type="ECO:0000256" key="7">
    <source>
        <dbReference type="SAM" id="Phobius"/>
    </source>
</evidence>
<reference evidence="8 9" key="1">
    <citation type="journal article" date="2020" name="Cell">
        <title>Large-Scale Comparative Analyses of Tick Genomes Elucidate Their Genetic Diversity and Vector Capacities.</title>
        <authorList>
            <consortium name="Tick Genome and Microbiome Consortium (TIGMIC)"/>
            <person name="Jia N."/>
            <person name="Wang J."/>
            <person name="Shi W."/>
            <person name="Du L."/>
            <person name="Sun Y."/>
            <person name="Zhan W."/>
            <person name="Jiang J.F."/>
            <person name="Wang Q."/>
            <person name="Zhang B."/>
            <person name="Ji P."/>
            <person name="Bell-Sakyi L."/>
            <person name="Cui X.M."/>
            <person name="Yuan T.T."/>
            <person name="Jiang B.G."/>
            <person name="Yang W.F."/>
            <person name="Lam T.T."/>
            <person name="Chang Q.C."/>
            <person name="Ding S.J."/>
            <person name="Wang X.J."/>
            <person name="Zhu J.G."/>
            <person name="Ruan X.D."/>
            <person name="Zhao L."/>
            <person name="Wei J.T."/>
            <person name="Ye R.Z."/>
            <person name="Que T.C."/>
            <person name="Du C.H."/>
            <person name="Zhou Y.H."/>
            <person name="Cheng J.X."/>
            <person name="Dai P.F."/>
            <person name="Guo W.B."/>
            <person name="Han X.H."/>
            <person name="Huang E.J."/>
            <person name="Li L.F."/>
            <person name="Wei W."/>
            <person name="Gao Y.C."/>
            <person name="Liu J.Z."/>
            <person name="Shao H.Z."/>
            <person name="Wang X."/>
            <person name="Wang C.C."/>
            <person name="Yang T.C."/>
            <person name="Huo Q.B."/>
            <person name="Li W."/>
            <person name="Chen H.Y."/>
            <person name="Chen S.E."/>
            <person name="Zhou L.G."/>
            <person name="Ni X.B."/>
            <person name="Tian J.H."/>
            <person name="Sheng Y."/>
            <person name="Liu T."/>
            <person name="Pan Y.S."/>
            <person name="Xia L.Y."/>
            <person name="Li J."/>
            <person name="Zhao F."/>
            <person name="Cao W.C."/>
        </authorList>
    </citation>
    <scope>NUCLEOTIDE SEQUENCE [LARGE SCALE GENOMIC DNA]</scope>
    <source>
        <strain evidence="8">HaeL-2018</strain>
    </source>
</reference>
<organism evidence="8 9">
    <name type="scientific">Haemaphysalis longicornis</name>
    <name type="common">Bush tick</name>
    <dbReference type="NCBI Taxonomy" id="44386"/>
    <lineage>
        <taxon>Eukaryota</taxon>
        <taxon>Metazoa</taxon>
        <taxon>Ecdysozoa</taxon>
        <taxon>Arthropoda</taxon>
        <taxon>Chelicerata</taxon>
        <taxon>Arachnida</taxon>
        <taxon>Acari</taxon>
        <taxon>Parasitiformes</taxon>
        <taxon>Ixodida</taxon>
        <taxon>Ixodoidea</taxon>
        <taxon>Ixodidae</taxon>
        <taxon>Haemaphysalinae</taxon>
        <taxon>Haemaphysalis</taxon>
    </lineage>
</organism>
<keyword evidence="5 7" id="KW-0472">Membrane</keyword>
<dbReference type="GO" id="GO:0016020">
    <property type="term" value="C:membrane"/>
    <property type="evidence" value="ECO:0007669"/>
    <property type="project" value="UniProtKB-SubCell"/>
</dbReference>
<keyword evidence="4 7" id="KW-1133">Transmembrane helix</keyword>
<keyword evidence="9" id="KW-1185">Reference proteome</keyword>
<keyword evidence="3 7" id="KW-0812">Transmembrane</keyword>
<comment type="similarity">
    <text evidence="2">Belongs to the UPF0239 family.</text>
</comment>
<protein>
    <recommendedName>
        <fullName evidence="10">Protein anon-73B1</fullName>
    </recommendedName>
</protein>
<evidence type="ECO:0000256" key="5">
    <source>
        <dbReference type="ARBA" id="ARBA00023136"/>
    </source>
</evidence>
<dbReference type="VEuPathDB" id="VectorBase:HLOH_061338"/>
<feature type="region of interest" description="Disordered" evidence="6">
    <location>
        <begin position="34"/>
        <end position="77"/>
    </location>
</feature>
<dbReference type="EMBL" id="JABSTR010000010">
    <property type="protein sequence ID" value="KAH9379460.1"/>
    <property type="molecule type" value="Genomic_DNA"/>
</dbReference>
<dbReference type="InterPro" id="IPR009621">
    <property type="entry name" value="UPF0239"/>
</dbReference>
<feature type="compositionally biased region" description="Basic residues" evidence="6">
    <location>
        <begin position="60"/>
        <end position="77"/>
    </location>
</feature>
<evidence type="ECO:0000256" key="1">
    <source>
        <dbReference type="ARBA" id="ARBA00004167"/>
    </source>
</evidence>
<evidence type="ECO:0008006" key="10">
    <source>
        <dbReference type="Google" id="ProtNLM"/>
    </source>
</evidence>
<dbReference type="OMA" id="PIHQPSH"/>
<dbReference type="PANTHER" id="PTHR14409:SF0">
    <property type="entry name" value="PROTEIN MANBAL"/>
    <property type="match status" value="1"/>
</dbReference>
<dbReference type="Proteomes" id="UP000821853">
    <property type="component" value="Chromosome 8"/>
</dbReference>
<evidence type="ECO:0000256" key="2">
    <source>
        <dbReference type="ARBA" id="ARBA00006839"/>
    </source>
</evidence>
<proteinExistence type="inferred from homology"/>
<dbReference type="OrthoDB" id="6434673at2759"/>
<gene>
    <name evidence="8" type="ORF">HPB48_012856</name>
</gene>
<sequence length="77" mass="8478">MAELVDELLRYGLFLGAIFQLVCIAAVVFVPPKEEGKDVGDSSDEDGPAEGGAAVPHRPQVPHHTGRRSRQDRKKRR</sequence>
<comment type="subcellular location">
    <subcellularLocation>
        <location evidence="1">Membrane</location>
        <topology evidence="1">Single-pass membrane protein</topology>
    </subcellularLocation>
</comment>
<comment type="caution">
    <text evidence="8">The sequence shown here is derived from an EMBL/GenBank/DDBJ whole genome shotgun (WGS) entry which is preliminary data.</text>
</comment>
<evidence type="ECO:0000313" key="8">
    <source>
        <dbReference type="EMBL" id="KAH9379460.1"/>
    </source>
</evidence>